<dbReference type="EMBL" id="GBXM01025541">
    <property type="protein sequence ID" value="JAH83036.1"/>
    <property type="molecule type" value="Transcribed_RNA"/>
</dbReference>
<sequence>MRRMRQREVRSQPPDSS</sequence>
<evidence type="ECO:0000313" key="1">
    <source>
        <dbReference type="EMBL" id="JAH83036.1"/>
    </source>
</evidence>
<name>A0A0E9VY99_ANGAN</name>
<reference evidence="1" key="2">
    <citation type="journal article" date="2015" name="Fish Shellfish Immunol.">
        <title>Early steps in the European eel (Anguilla anguilla)-Vibrio vulnificus interaction in the gills: Role of the RtxA13 toxin.</title>
        <authorList>
            <person name="Callol A."/>
            <person name="Pajuelo D."/>
            <person name="Ebbesson L."/>
            <person name="Teles M."/>
            <person name="MacKenzie S."/>
            <person name="Amaro C."/>
        </authorList>
    </citation>
    <scope>NUCLEOTIDE SEQUENCE</scope>
</reference>
<reference evidence="1" key="1">
    <citation type="submission" date="2014-11" db="EMBL/GenBank/DDBJ databases">
        <authorList>
            <person name="Amaro Gonzalez C."/>
        </authorList>
    </citation>
    <scope>NUCLEOTIDE SEQUENCE</scope>
</reference>
<proteinExistence type="predicted"/>
<dbReference type="AlphaFoldDB" id="A0A0E9VY99"/>
<accession>A0A0E9VY99</accession>
<protein>
    <submittedName>
        <fullName evidence="1">Uncharacterized protein</fullName>
    </submittedName>
</protein>
<organism evidence="1">
    <name type="scientific">Anguilla anguilla</name>
    <name type="common">European freshwater eel</name>
    <name type="synonym">Muraena anguilla</name>
    <dbReference type="NCBI Taxonomy" id="7936"/>
    <lineage>
        <taxon>Eukaryota</taxon>
        <taxon>Metazoa</taxon>
        <taxon>Chordata</taxon>
        <taxon>Craniata</taxon>
        <taxon>Vertebrata</taxon>
        <taxon>Euteleostomi</taxon>
        <taxon>Actinopterygii</taxon>
        <taxon>Neopterygii</taxon>
        <taxon>Teleostei</taxon>
        <taxon>Anguilliformes</taxon>
        <taxon>Anguillidae</taxon>
        <taxon>Anguilla</taxon>
    </lineage>
</organism>